<organism evidence="1 2">
    <name type="scientific">Devosia limi DSM 17137</name>
    <dbReference type="NCBI Taxonomy" id="1121477"/>
    <lineage>
        <taxon>Bacteria</taxon>
        <taxon>Pseudomonadati</taxon>
        <taxon>Pseudomonadota</taxon>
        <taxon>Alphaproteobacteria</taxon>
        <taxon>Hyphomicrobiales</taxon>
        <taxon>Devosiaceae</taxon>
        <taxon>Devosia</taxon>
    </lineage>
</organism>
<protein>
    <submittedName>
        <fullName evidence="1">Uncharacterized protein</fullName>
    </submittedName>
</protein>
<comment type="caution">
    <text evidence="1">The sequence shown here is derived from an EMBL/GenBank/DDBJ whole genome shotgun (WGS) entry which is preliminary data.</text>
</comment>
<evidence type="ECO:0000313" key="2">
    <source>
        <dbReference type="Proteomes" id="UP000033608"/>
    </source>
</evidence>
<feature type="non-terminal residue" evidence="1">
    <location>
        <position position="140"/>
    </location>
</feature>
<proteinExistence type="predicted"/>
<reference evidence="1 2" key="1">
    <citation type="submission" date="2015-03" db="EMBL/GenBank/DDBJ databases">
        <authorList>
            <person name="Hassan Y.I."/>
            <person name="Lepp D."/>
            <person name="Zhou T."/>
        </authorList>
    </citation>
    <scope>NUCLEOTIDE SEQUENCE [LARGE SCALE GENOMIC DNA]</scope>
    <source>
        <strain evidence="1 2">DSM 17137</strain>
    </source>
</reference>
<dbReference type="Proteomes" id="UP000033608">
    <property type="component" value="Unassembled WGS sequence"/>
</dbReference>
<name>A0A0F5L3K5_9HYPH</name>
<dbReference type="AlphaFoldDB" id="A0A0F5L3K5"/>
<dbReference type="EMBL" id="LAJF01000150">
    <property type="protein sequence ID" value="KKB76784.1"/>
    <property type="molecule type" value="Genomic_DNA"/>
</dbReference>
<gene>
    <name evidence="1" type="ORF">VW29_19755</name>
</gene>
<accession>A0A0F5L3K5</accession>
<sequence length="140" mass="15015">MTVTGTRCEYRRGNAHRSGPQVVDRATVHDATSTRLAQKVGFKCSPDVRVQWQREVLDGQDAAERMCRSVSKVEQGGYLADLIAMEKAALDGLAQAVTQDELHSAAHMPVADRRVCIVGPAHALSVAAVSRAPPGRVPTA</sequence>
<keyword evidence="2" id="KW-1185">Reference proteome</keyword>
<evidence type="ECO:0000313" key="1">
    <source>
        <dbReference type="EMBL" id="KKB76784.1"/>
    </source>
</evidence>